<dbReference type="EMBL" id="BAAATE010000024">
    <property type="protein sequence ID" value="GAA2684342.1"/>
    <property type="molecule type" value="Genomic_DNA"/>
</dbReference>
<accession>A0ABP6FB72</accession>
<proteinExistence type="predicted"/>
<keyword evidence="2" id="KW-1185">Reference proteome</keyword>
<protein>
    <submittedName>
        <fullName evidence="1">Uncharacterized protein</fullName>
    </submittedName>
</protein>
<name>A0ABP6FB72_9ACTN</name>
<dbReference type="Proteomes" id="UP001501666">
    <property type="component" value="Unassembled WGS sequence"/>
</dbReference>
<evidence type="ECO:0000313" key="1">
    <source>
        <dbReference type="EMBL" id="GAA2684342.1"/>
    </source>
</evidence>
<reference evidence="2" key="1">
    <citation type="journal article" date="2019" name="Int. J. Syst. Evol. Microbiol.">
        <title>The Global Catalogue of Microorganisms (GCM) 10K type strain sequencing project: providing services to taxonomists for standard genome sequencing and annotation.</title>
        <authorList>
            <consortium name="The Broad Institute Genomics Platform"/>
            <consortium name="The Broad Institute Genome Sequencing Center for Infectious Disease"/>
            <person name="Wu L."/>
            <person name="Ma J."/>
        </authorList>
    </citation>
    <scope>NUCLEOTIDE SEQUENCE [LARGE SCALE GENOMIC DNA]</scope>
    <source>
        <strain evidence="2">JCM 6835</strain>
    </source>
</reference>
<gene>
    <name evidence="1" type="ORF">GCM10010412_070610</name>
</gene>
<evidence type="ECO:0000313" key="2">
    <source>
        <dbReference type="Proteomes" id="UP001501666"/>
    </source>
</evidence>
<organism evidence="1 2">
    <name type="scientific">Nonomuraea recticatena</name>
    <dbReference type="NCBI Taxonomy" id="46178"/>
    <lineage>
        <taxon>Bacteria</taxon>
        <taxon>Bacillati</taxon>
        <taxon>Actinomycetota</taxon>
        <taxon>Actinomycetes</taxon>
        <taxon>Streptosporangiales</taxon>
        <taxon>Streptosporangiaceae</taxon>
        <taxon>Nonomuraea</taxon>
    </lineage>
</organism>
<comment type="caution">
    <text evidence="1">The sequence shown here is derived from an EMBL/GenBank/DDBJ whole genome shotgun (WGS) entry which is preliminary data.</text>
</comment>
<sequence>MSSTQKYACRSVFTEVGGADCGGGAVMAVQFPPGRVAAFVADVGVGAGVGAAADREQAVSRTAAQRALIMTAAWP</sequence>